<dbReference type="Proteomes" id="UP000054928">
    <property type="component" value="Unassembled WGS sequence"/>
</dbReference>
<dbReference type="InterPro" id="IPR036058">
    <property type="entry name" value="Kazal_dom_sf"/>
</dbReference>
<sequence>MKLSLTFSFAAVTVTSSCATASVVDNHHEHASIRHNTLPCTDALCDDGYPPVCGFGSKTYPNACIYQATNCRTNVTMAYSGPSRDNQRVHLSASATSLNEKSPLICDHTHSANEERHTSFRPEIPSSFIFISHDSERQRVLHLFSKATSIEDLSDNLVHPYIFLEVLYRQFLTRDFESLGATRFLGMRANILVRNTLFKPPKKSKRLTKAGKKAK</sequence>
<dbReference type="PROSITE" id="PS51257">
    <property type="entry name" value="PROKAR_LIPOPROTEIN"/>
    <property type="match status" value="1"/>
</dbReference>
<dbReference type="Gene3D" id="3.30.60.30">
    <property type="match status" value="1"/>
</dbReference>
<evidence type="ECO:0000313" key="4">
    <source>
        <dbReference type="Proteomes" id="UP000054928"/>
    </source>
</evidence>
<dbReference type="RefSeq" id="XP_024584642.1">
    <property type="nucleotide sequence ID" value="XM_024719332.1"/>
</dbReference>
<dbReference type="InterPro" id="IPR002350">
    <property type="entry name" value="Kazal_dom"/>
</dbReference>
<evidence type="ECO:0000259" key="2">
    <source>
        <dbReference type="PROSITE" id="PS51465"/>
    </source>
</evidence>
<dbReference type="OrthoDB" id="328123at2759"/>
<name>A0A0P1B0S9_PLAHL</name>
<proteinExistence type="predicted"/>
<dbReference type="PROSITE" id="PS51465">
    <property type="entry name" value="KAZAL_2"/>
    <property type="match status" value="1"/>
</dbReference>
<dbReference type="AlphaFoldDB" id="A0A0P1B0S9"/>
<feature type="signal peptide" evidence="1">
    <location>
        <begin position="1"/>
        <end position="21"/>
    </location>
</feature>
<keyword evidence="1" id="KW-0732">Signal</keyword>
<reference evidence="4" key="1">
    <citation type="submission" date="2014-09" db="EMBL/GenBank/DDBJ databases">
        <authorList>
            <person name="Sharma Rahul"/>
            <person name="Thines Marco"/>
        </authorList>
    </citation>
    <scope>NUCLEOTIDE SEQUENCE [LARGE SCALE GENOMIC DNA]</scope>
</reference>
<keyword evidence="4" id="KW-1185">Reference proteome</keyword>
<dbReference type="GeneID" id="36401158"/>
<feature type="chain" id="PRO_5006059094" evidence="1">
    <location>
        <begin position="22"/>
        <end position="215"/>
    </location>
</feature>
<dbReference type="Pfam" id="PF07648">
    <property type="entry name" value="Kazal_2"/>
    <property type="match status" value="1"/>
</dbReference>
<feature type="domain" description="Kazal-like" evidence="2">
    <location>
        <begin position="34"/>
        <end position="85"/>
    </location>
</feature>
<protein>
    <submittedName>
        <fullName evidence="3">Protease inhibitor protein</fullName>
    </submittedName>
</protein>
<evidence type="ECO:0000313" key="3">
    <source>
        <dbReference type="EMBL" id="CEG48273.1"/>
    </source>
</evidence>
<organism evidence="3 4">
    <name type="scientific">Plasmopara halstedii</name>
    <name type="common">Downy mildew of sunflower</name>
    <dbReference type="NCBI Taxonomy" id="4781"/>
    <lineage>
        <taxon>Eukaryota</taxon>
        <taxon>Sar</taxon>
        <taxon>Stramenopiles</taxon>
        <taxon>Oomycota</taxon>
        <taxon>Peronosporomycetes</taxon>
        <taxon>Peronosporales</taxon>
        <taxon>Peronosporaceae</taxon>
        <taxon>Plasmopara</taxon>
    </lineage>
</organism>
<dbReference type="EMBL" id="CCYD01002918">
    <property type="protein sequence ID" value="CEG48273.1"/>
    <property type="molecule type" value="Genomic_DNA"/>
</dbReference>
<dbReference type="CDD" id="cd00104">
    <property type="entry name" value="KAZAL_FS"/>
    <property type="match status" value="1"/>
</dbReference>
<accession>A0A0P1B0S9</accession>
<dbReference type="SUPFAM" id="SSF100895">
    <property type="entry name" value="Kazal-type serine protease inhibitors"/>
    <property type="match status" value="1"/>
</dbReference>
<evidence type="ECO:0000256" key="1">
    <source>
        <dbReference type="SAM" id="SignalP"/>
    </source>
</evidence>